<accession>A0AAJ5X2C8</accession>
<organism evidence="2 3">
    <name type="scientific">Candidatus Brevundimonas colombiensis</name>
    <dbReference type="NCBI Taxonomy" id="3121376"/>
    <lineage>
        <taxon>Bacteria</taxon>
        <taxon>Pseudomonadati</taxon>
        <taxon>Pseudomonadota</taxon>
        <taxon>Alphaproteobacteria</taxon>
        <taxon>Caulobacterales</taxon>
        <taxon>Caulobacteraceae</taxon>
        <taxon>Brevundimonas</taxon>
    </lineage>
</organism>
<dbReference type="Proteomes" id="UP001213664">
    <property type="component" value="Chromosome"/>
</dbReference>
<dbReference type="Pfam" id="PF11159">
    <property type="entry name" value="DUF2939"/>
    <property type="match status" value="1"/>
</dbReference>
<gene>
    <name evidence="2" type="ORF">P0Y50_04485</name>
</gene>
<name>A0AAJ5X2C8_9CAUL</name>
<evidence type="ECO:0000313" key="2">
    <source>
        <dbReference type="EMBL" id="WEK40872.1"/>
    </source>
</evidence>
<evidence type="ECO:0000313" key="3">
    <source>
        <dbReference type="Proteomes" id="UP001213664"/>
    </source>
</evidence>
<feature type="transmembrane region" description="Helical" evidence="1">
    <location>
        <begin position="17"/>
        <end position="40"/>
    </location>
</feature>
<dbReference type="InterPro" id="IPR021330">
    <property type="entry name" value="DUF2939"/>
</dbReference>
<dbReference type="EMBL" id="CP119326">
    <property type="protein sequence ID" value="WEK40872.1"/>
    <property type="molecule type" value="Genomic_DNA"/>
</dbReference>
<keyword evidence="1" id="KW-0812">Transmembrane</keyword>
<protein>
    <submittedName>
        <fullName evidence="2">DUF2939 domain-containing protein</fullName>
    </submittedName>
</protein>
<keyword evidence="1" id="KW-1133">Transmembrane helix</keyword>
<dbReference type="AlphaFoldDB" id="A0AAJ5X2C8"/>
<proteinExistence type="predicted"/>
<reference evidence="2" key="1">
    <citation type="submission" date="2023-03" db="EMBL/GenBank/DDBJ databases">
        <title>Andean soil-derived lignocellulolytic bacterial consortium as a source of novel taxa and putative plastic-active enzymes.</title>
        <authorList>
            <person name="Diaz-Garcia L."/>
            <person name="Chuvochina M."/>
            <person name="Feuerriegel G."/>
            <person name="Bunk B."/>
            <person name="Sproer C."/>
            <person name="Streit W.R."/>
            <person name="Rodriguez L.M."/>
            <person name="Overmann J."/>
            <person name="Jimenez D.J."/>
        </authorList>
    </citation>
    <scope>NUCLEOTIDE SEQUENCE</scope>
    <source>
        <strain evidence="2">MAG 833</strain>
    </source>
</reference>
<sequence length="203" mass="22064">MIGDNEEAFVKRLFGNLVLAAVVVAVFAFFAAPAVAFFAIRSAAEAGDVAGLSRLIDFGAVRQSLRPQLAGRPEALAPAPSFLEDPIGAFRRQWDQQNPLQRQPDVNAYLTPAALSGLLRGEGRYASQRTLAGASPGTEVRKPWPRPAYWSVNRVRMAVADQGGSRTLFTFERRGPFEWKLVHIGLPEGAAPLVAPVRTETRP</sequence>
<evidence type="ECO:0000256" key="1">
    <source>
        <dbReference type="SAM" id="Phobius"/>
    </source>
</evidence>
<keyword evidence="1" id="KW-0472">Membrane</keyword>